<evidence type="ECO:0000313" key="3">
    <source>
        <dbReference type="EMBL" id="MFI9100610.1"/>
    </source>
</evidence>
<keyword evidence="1" id="KW-0812">Transmembrane</keyword>
<dbReference type="InterPro" id="IPR050039">
    <property type="entry name" value="MAB_1171c-like"/>
</dbReference>
<feature type="transmembrane region" description="Helical" evidence="1">
    <location>
        <begin position="6"/>
        <end position="23"/>
    </location>
</feature>
<evidence type="ECO:0000256" key="1">
    <source>
        <dbReference type="SAM" id="Phobius"/>
    </source>
</evidence>
<keyword evidence="1" id="KW-1133">Transmembrane helix</keyword>
<dbReference type="Pfam" id="PF20182">
    <property type="entry name" value="DUF6545"/>
    <property type="match status" value="1"/>
</dbReference>
<reference evidence="3 4" key="1">
    <citation type="submission" date="2024-10" db="EMBL/GenBank/DDBJ databases">
        <title>The Natural Products Discovery Center: Release of the First 8490 Sequenced Strains for Exploring Actinobacteria Biosynthetic Diversity.</title>
        <authorList>
            <person name="Kalkreuter E."/>
            <person name="Kautsar S.A."/>
            <person name="Yang D."/>
            <person name="Bader C.D."/>
            <person name="Teijaro C.N."/>
            <person name="Fluegel L."/>
            <person name="Davis C.M."/>
            <person name="Simpson J.R."/>
            <person name="Lauterbach L."/>
            <person name="Steele A.D."/>
            <person name="Gui C."/>
            <person name="Meng S."/>
            <person name="Li G."/>
            <person name="Viehrig K."/>
            <person name="Ye F."/>
            <person name="Su P."/>
            <person name="Kiefer A.F."/>
            <person name="Nichols A."/>
            <person name="Cepeda A.J."/>
            <person name="Yan W."/>
            <person name="Fan B."/>
            <person name="Jiang Y."/>
            <person name="Adhikari A."/>
            <person name="Zheng C.-J."/>
            <person name="Schuster L."/>
            <person name="Cowan T.M."/>
            <person name="Smanski M.J."/>
            <person name="Chevrette M.G."/>
            <person name="De Carvalho L.P.S."/>
            <person name="Shen B."/>
        </authorList>
    </citation>
    <scope>NUCLEOTIDE SEQUENCE [LARGE SCALE GENOMIC DNA]</scope>
    <source>
        <strain evidence="3 4">NPDC053399</strain>
    </source>
</reference>
<sequence>MTDAVALTGCVIVLAGVCWKLLTTRGAPTGAPVRHLFGCAVSMGSALAVLAPATTRLAGRAGPFALWTAPAGQCCNLAAMAFLALVARSAGTEPHSRTAVRRQLTGTSVVMVASLVTYLCAGVTRDGRDLVAATGREGFLAAYNTLLTLHTAWCLAVFIVLIRRCTRNVRSRLLRGGLGLITASAALGLLWTVWSLGDVLSALGTGREDGCESTVSALAGLVCLALGLGGTMSSAWGPPLAARVRRGLVRLRAWHGYRWIGPPWSAAHDAAAELRDRLPNGRALPTPAGWLRAWHGYRRIGPLWTAMHAALPEIALAGPALRLGRILPLGAQFALYRRIIEIRDGHLALRPYFHPEVAAWTAEAEGSGLDAASERLAPIVEAATIAAALEAARSGRRSTPGGCEGYVPPKVRASVEAETAWLMQVSDAFIGSPAVERVRCRVRAGLVDGRAVDGYPATGGPVTARAALQDRGASMPPD</sequence>
<accession>A0ABW8C2H7</accession>
<organism evidence="3 4">
    <name type="scientific">Streptomyces fildesensis</name>
    <dbReference type="NCBI Taxonomy" id="375757"/>
    <lineage>
        <taxon>Bacteria</taxon>
        <taxon>Bacillati</taxon>
        <taxon>Actinomycetota</taxon>
        <taxon>Actinomycetes</taxon>
        <taxon>Kitasatosporales</taxon>
        <taxon>Streptomycetaceae</taxon>
        <taxon>Streptomyces</taxon>
    </lineage>
</organism>
<protein>
    <submittedName>
        <fullName evidence="3">MAB_1171c family putative transporter</fullName>
    </submittedName>
</protein>
<comment type="caution">
    <text evidence="3">The sequence shown here is derived from an EMBL/GenBank/DDBJ whole genome shotgun (WGS) entry which is preliminary data.</text>
</comment>
<evidence type="ECO:0000259" key="2">
    <source>
        <dbReference type="Pfam" id="PF20182"/>
    </source>
</evidence>
<feature type="domain" description="DUF6545" evidence="2">
    <location>
        <begin position="290"/>
        <end position="429"/>
    </location>
</feature>
<proteinExistence type="predicted"/>
<dbReference type="RefSeq" id="WP_399645995.1">
    <property type="nucleotide sequence ID" value="NZ_JBITYG010000002.1"/>
</dbReference>
<dbReference type="InterPro" id="IPR046675">
    <property type="entry name" value="DUF6545"/>
</dbReference>
<feature type="transmembrane region" description="Helical" evidence="1">
    <location>
        <begin position="35"/>
        <end position="53"/>
    </location>
</feature>
<dbReference type="NCBIfam" id="NF042915">
    <property type="entry name" value="MAB_1171c_fam"/>
    <property type="match status" value="1"/>
</dbReference>
<keyword evidence="4" id="KW-1185">Reference proteome</keyword>
<feature type="transmembrane region" description="Helical" evidence="1">
    <location>
        <begin position="214"/>
        <end position="236"/>
    </location>
</feature>
<keyword evidence="1" id="KW-0472">Membrane</keyword>
<dbReference type="Proteomes" id="UP001614394">
    <property type="component" value="Unassembled WGS sequence"/>
</dbReference>
<feature type="transmembrane region" description="Helical" evidence="1">
    <location>
        <begin position="65"/>
        <end position="87"/>
    </location>
</feature>
<evidence type="ECO:0000313" key="4">
    <source>
        <dbReference type="Proteomes" id="UP001614394"/>
    </source>
</evidence>
<name>A0ABW8C2H7_9ACTN</name>
<dbReference type="EMBL" id="JBITYG010000002">
    <property type="protein sequence ID" value="MFI9100610.1"/>
    <property type="molecule type" value="Genomic_DNA"/>
</dbReference>
<feature type="transmembrane region" description="Helical" evidence="1">
    <location>
        <begin position="99"/>
        <end position="119"/>
    </location>
</feature>
<feature type="transmembrane region" description="Helical" evidence="1">
    <location>
        <begin position="173"/>
        <end position="194"/>
    </location>
</feature>
<gene>
    <name evidence="3" type="ORF">ACIGXA_08785</name>
</gene>
<feature type="transmembrane region" description="Helical" evidence="1">
    <location>
        <begin position="139"/>
        <end position="161"/>
    </location>
</feature>